<dbReference type="Gene3D" id="1.10.1040.10">
    <property type="entry name" value="N-(1-d-carboxylethyl)-l-norvaline Dehydrogenase, domain 2"/>
    <property type="match status" value="1"/>
</dbReference>
<proteinExistence type="predicted"/>
<dbReference type="Pfam" id="PF03446">
    <property type="entry name" value="NAD_binding_2"/>
    <property type="match status" value="1"/>
</dbReference>
<evidence type="ECO:0000313" key="6">
    <source>
        <dbReference type="EMBL" id="SDC52429.1"/>
    </source>
</evidence>
<dbReference type="InterPro" id="IPR006115">
    <property type="entry name" value="6PGDH_NADP-bd"/>
</dbReference>
<dbReference type="Gene3D" id="3.40.50.720">
    <property type="entry name" value="NAD(P)-binding Rossmann-like Domain"/>
    <property type="match status" value="1"/>
</dbReference>
<dbReference type="InterPro" id="IPR002204">
    <property type="entry name" value="3-OH-isobutyrate_DH-rel_CS"/>
</dbReference>
<dbReference type="PANTHER" id="PTHR43580:SF2">
    <property type="entry name" value="CYTOKINE-LIKE NUCLEAR FACTOR N-PAC"/>
    <property type="match status" value="1"/>
</dbReference>
<keyword evidence="7" id="KW-1185">Reference proteome</keyword>
<dbReference type="SUPFAM" id="SSF48179">
    <property type="entry name" value="6-phosphogluconate dehydrogenase C-terminal domain-like"/>
    <property type="match status" value="1"/>
</dbReference>
<dbReference type="OrthoDB" id="9777604at2"/>
<dbReference type="Proteomes" id="UP000199411">
    <property type="component" value="Unassembled WGS sequence"/>
</dbReference>
<dbReference type="InterPro" id="IPR015815">
    <property type="entry name" value="HIBADH-related"/>
</dbReference>
<feature type="domain" description="3-hydroxyisobutyrate dehydrogenase-like NAD-binding" evidence="5">
    <location>
        <begin position="167"/>
        <end position="282"/>
    </location>
</feature>
<feature type="active site" evidence="3">
    <location>
        <position position="170"/>
    </location>
</feature>
<keyword evidence="1" id="KW-0560">Oxidoreductase</keyword>
<evidence type="ECO:0000256" key="3">
    <source>
        <dbReference type="PIRSR" id="PIRSR000103-1"/>
    </source>
</evidence>
<dbReference type="GO" id="GO:0016491">
    <property type="term" value="F:oxidoreductase activity"/>
    <property type="evidence" value="ECO:0007669"/>
    <property type="project" value="UniProtKB-KW"/>
</dbReference>
<organism evidence="6 7">
    <name type="scientific">Desulfurella multipotens</name>
    <dbReference type="NCBI Taxonomy" id="79269"/>
    <lineage>
        <taxon>Bacteria</taxon>
        <taxon>Pseudomonadati</taxon>
        <taxon>Campylobacterota</taxon>
        <taxon>Desulfurellia</taxon>
        <taxon>Desulfurellales</taxon>
        <taxon>Desulfurellaceae</taxon>
        <taxon>Desulfurella</taxon>
    </lineage>
</organism>
<reference evidence="7" key="1">
    <citation type="submission" date="2016-10" db="EMBL/GenBank/DDBJ databases">
        <authorList>
            <person name="Varghese N."/>
            <person name="Submissions S."/>
        </authorList>
    </citation>
    <scope>NUCLEOTIDE SEQUENCE [LARGE SCALE GENOMIC DNA]</scope>
    <source>
        <strain evidence="7">DSM 8415</strain>
    </source>
</reference>
<dbReference type="InterPro" id="IPR051265">
    <property type="entry name" value="HIBADH-related_NP60_sf"/>
</dbReference>
<evidence type="ECO:0000313" key="7">
    <source>
        <dbReference type="Proteomes" id="UP000199411"/>
    </source>
</evidence>
<protein>
    <submittedName>
        <fullName evidence="6">Glyoxylate/succinic semialdehyde reductase</fullName>
    </submittedName>
</protein>
<evidence type="ECO:0000259" key="4">
    <source>
        <dbReference type="Pfam" id="PF03446"/>
    </source>
</evidence>
<evidence type="ECO:0000256" key="1">
    <source>
        <dbReference type="ARBA" id="ARBA00023002"/>
    </source>
</evidence>
<evidence type="ECO:0000256" key="2">
    <source>
        <dbReference type="ARBA" id="ARBA00023027"/>
    </source>
</evidence>
<dbReference type="PROSITE" id="PS00895">
    <property type="entry name" value="3_HYDROXYISOBUT_DH"/>
    <property type="match status" value="1"/>
</dbReference>
<dbReference type="InterPro" id="IPR029154">
    <property type="entry name" value="HIBADH-like_NADP-bd"/>
</dbReference>
<gene>
    <name evidence="6" type="ORF">SAMN05660835_00940</name>
</gene>
<dbReference type="GO" id="GO:0050661">
    <property type="term" value="F:NADP binding"/>
    <property type="evidence" value="ECO:0007669"/>
    <property type="project" value="InterPro"/>
</dbReference>
<evidence type="ECO:0000259" key="5">
    <source>
        <dbReference type="Pfam" id="PF14833"/>
    </source>
</evidence>
<keyword evidence="2" id="KW-0520">NAD</keyword>
<dbReference type="AlphaFoldDB" id="A0A1G6MAB2"/>
<name>A0A1G6MAB2_9BACT</name>
<dbReference type="Pfam" id="PF14833">
    <property type="entry name" value="NAD_binding_11"/>
    <property type="match status" value="1"/>
</dbReference>
<dbReference type="SUPFAM" id="SSF51735">
    <property type="entry name" value="NAD(P)-binding Rossmann-fold domains"/>
    <property type="match status" value="1"/>
</dbReference>
<dbReference type="InterPro" id="IPR008927">
    <property type="entry name" value="6-PGluconate_DH-like_C_sf"/>
</dbReference>
<dbReference type="EMBL" id="FMYU01000006">
    <property type="protein sequence ID" value="SDC52429.1"/>
    <property type="molecule type" value="Genomic_DNA"/>
</dbReference>
<dbReference type="GO" id="GO:0016054">
    <property type="term" value="P:organic acid catabolic process"/>
    <property type="evidence" value="ECO:0007669"/>
    <property type="project" value="UniProtKB-ARBA"/>
</dbReference>
<accession>A0A1G6MAB2</accession>
<dbReference type="InterPro" id="IPR036291">
    <property type="entry name" value="NAD(P)-bd_dom_sf"/>
</dbReference>
<feature type="domain" description="6-phosphogluconate dehydrogenase NADP-binding" evidence="4">
    <location>
        <begin position="2"/>
        <end position="159"/>
    </location>
</feature>
<dbReference type="InterPro" id="IPR013328">
    <property type="entry name" value="6PGD_dom2"/>
</dbReference>
<dbReference type="GO" id="GO:0051287">
    <property type="term" value="F:NAD binding"/>
    <property type="evidence" value="ECO:0007669"/>
    <property type="project" value="InterPro"/>
</dbReference>
<dbReference type="PIRSF" id="PIRSF000103">
    <property type="entry name" value="HIBADH"/>
    <property type="match status" value="1"/>
</dbReference>
<dbReference type="PANTHER" id="PTHR43580">
    <property type="entry name" value="OXIDOREDUCTASE GLYR1-RELATED"/>
    <property type="match status" value="1"/>
</dbReference>
<sequence>MKVGFIGLGIMGSAMANNLLKDGIKLNIYNRSKQKINELATDNFEFFDNPKLVAQNSDIIFLMLSNDEACENVVNSKNGLLEGLENGKIVVNFSTVSASYSQNLYDKVKNKNALFLEAPVVGSKIPAQNAQLIILCAGDKKAYETVNPYFKKLSKRVFYLDNIPNASYLKIVNNQVMGITMQALAEGLQLAKKLNLDLNVVLDLLNSGAFANSMFELKGKNILSNNYEAHFPYEHMQKDLGFAVKLAEDKKAFCPALSIVNETYKKGLANYSKIDMCAIYEALNS</sequence>
<dbReference type="RefSeq" id="WP_092128532.1">
    <property type="nucleotide sequence ID" value="NZ_FMYU01000006.1"/>
</dbReference>